<reference evidence="1 2" key="1">
    <citation type="submission" date="2024-02" db="EMBL/GenBank/DDBJ databases">
        <title>De novo assembly and annotation of 12 fungi associated with fruit tree decline syndrome in Ontario, Canada.</title>
        <authorList>
            <person name="Sulman M."/>
            <person name="Ellouze W."/>
            <person name="Ilyukhin E."/>
        </authorList>
    </citation>
    <scope>NUCLEOTIDE SEQUENCE [LARGE SCALE GENOMIC DNA]</scope>
    <source>
        <strain evidence="1 2">M97-236</strain>
    </source>
</reference>
<name>A0ABR3RJU2_9PLEO</name>
<proteinExistence type="predicted"/>
<organism evidence="1 2">
    <name type="scientific">Nothophoma quercina</name>
    <dbReference type="NCBI Taxonomy" id="749835"/>
    <lineage>
        <taxon>Eukaryota</taxon>
        <taxon>Fungi</taxon>
        <taxon>Dikarya</taxon>
        <taxon>Ascomycota</taxon>
        <taxon>Pezizomycotina</taxon>
        <taxon>Dothideomycetes</taxon>
        <taxon>Pleosporomycetidae</taxon>
        <taxon>Pleosporales</taxon>
        <taxon>Pleosporineae</taxon>
        <taxon>Didymellaceae</taxon>
        <taxon>Nothophoma</taxon>
    </lineage>
</organism>
<dbReference type="EMBL" id="JAKIXB020000010">
    <property type="protein sequence ID" value="KAL1604720.1"/>
    <property type="molecule type" value="Genomic_DNA"/>
</dbReference>
<accession>A0ABR3RJU2</accession>
<gene>
    <name evidence="1" type="ORF">SLS59_003915</name>
</gene>
<dbReference type="Proteomes" id="UP001521222">
    <property type="component" value="Unassembled WGS sequence"/>
</dbReference>
<sequence length="250" mass="27649">MPSATAPGACSNLIVVQVDWTDNGEGSYDKTDTKFYRLESGRGGPKVNMDIHLLELGESRSWSFDLESMVPVSRSTVPAVLTGFAQRVIMRSGYNVSSTQSFAEWEKSPSIRSLLRGGRLDRIYAFGIKETLYKVELISMWYPNEQSPCWGIAVRHTEWATHLAELERLQTGHQANWGDIIATFLPDDGGSSTVLEDDDDFGVSKLKLNSNGDEAPRKLSREGIRTLSNILLQLSEIVSSVTMGDGVTQI</sequence>
<evidence type="ECO:0000313" key="2">
    <source>
        <dbReference type="Proteomes" id="UP001521222"/>
    </source>
</evidence>
<comment type="caution">
    <text evidence="1">The sequence shown here is derived from an EMBL/GenBank/DDBJ whole genome shotgun (WGS) entry which is preliminary data.</text>
</comment>
<keyword evidence="2" id="KW-1185">Reference proteome</keyword>
<protein>
    <submittedName>
        <fullName evidence="1">Uncharacterized protein</fullName>
    </submittedName>
</protein>
<evidence type="ECO:0000313" key="1">
    <source>
        <dbReference type="EMBL" id="KAL1604720.1"/>
    </source>
</evidence>